<dbReference type="Gene3D" id="6.10.140.1230">
    <property type="match status" value="1"/>
</dbReference>
<keyword evidence="5" id="KW-1185">Reference proteome</keyword>
<accession>A0ABN7RLL8</accession>
<evidence type="ECO:0000313" key="4">
    <source>
        <dbReference type="EMBL" id="CAG5078057.1"/>
    </source>
</evidence>
<evidence type="ECO:0000313" key="5">
    <source>
        <dbReference type="Proteomes" id="UP001158576"/>
    </source>
</evidence>
<keyword evidence="2" id="KW-0175">Coiled coil</keyword>
<dbReference type="PANTHER" id="PTHR10476">
    <property type="entry name" value="CHARGED MULTIVESICULAR BODY PROTEIN"/>
    <property type="match status" value="1"/>
</dbReference>
<proteinExistence type="inferred from homology"/>
<comment type="similarity">
    <text evidence="1">Belongs to the SNF7 family.</text>
</comment>
<evidence type="ECO:0000256" key="3">
    <source>
        <dbReference type="SAM" id="MobiDB-lite"/>
    </source>
</evidence>
<organism evidence="4 5">
    <name type="scientific">Oikopleura dioica</name>
    <name type="common">Tunicate</name>
    <dbReference type="NCBI Taxonomy" id="34765"/>
    <lineage>
        <taxon>Eukaryota</taxon>
        <taxon>Metazoa</taxon>
        <taxon>Chordata</taxon>
        <taxon>Tunicata</taxon>
        <taxon>Appendicularia</taxon>
        <taxon>Copelata</taxon>
        <taxon>Oikopleuridae</taxon>
        <taxon>Oikopleura</taxon>
    </lineage>
</organism>
<sequence>MIDAFMSASRATSSEHLALQPPSLNSPTDISSVDTELQRSMRNVMKLRRGLNLPVSGEQSSKEQLEHMIRRMDNEIQSLSEEVARSEREQYQHRSLLDVADKEKELELASRQFANPTADPADAAEASRKCERLRNELKQAKLFNNSKVAQNMYDEKRIEGLVEQIRQKEECKRRLLSVLGRKSLIMPLSLFGGPKLEDILLTLRMQEKTLEREAKRAEKEHNALKAKVKKAIAEKRIEFAQIHAESAVRKRNEALNYLRLASRMNAVGSKIKSAQNMQKVTRELGTTTKSLEKVMKTMNLEKITATMDKFETQFENLDVVTSTMESSMEGAMATGGQTAQVDDLIAQVAGENGLEQELELLKAPEANKSVAAPAAQEADDINARLQALRN</sequence>
<feature type="coiled-coil region" evidence="2">
    <location>
        <begin position="62"/>
        <end position="89"/>
    </location>
</feature>
<evidence type="ECO:0000256" key="1">
    <source>
        <dbReference type="ARBA" id="ARBA00006190"/>
    </source>
</evidence>
<evidence type="ECO:0000256" key="2">
    <source>
        <dbReference type="SAM" id="Coils"/>
    </source>
</evidence>
<feature type="region of interest" description="Disordered" evidence="3">
    <location>
        <begin position="1"/>
        <end position="31"/>
    </location>
</feature>
<name>A0ABN7RLL8_OIKDI</name>
<feature type="coiled-coil region" evidence="2">
    <location>
        <begin position="200"/>
        <end position="234"/>
    </location>
</feature>
<dbReference type="Proteomes" id="UP001158576">
    <property type="component" value="Chromosome PAR"/>
</dbReference>
<gene>
    <name evidence="4" type="ORF">OKIOD_LOCUS442</name>
</gene>
<protein>
    <submittedName>
        <fullName evidence="4">Oidioi.mRNA.OKI2018_I69.PAR.g8884.t1.cds</fullName>
    </submittedName>
</protein>
<dbReference type="EMBL" id="OU015568">
    <property type="protein sequence ID" value="CAG5078057.1"/>
    <property type="molecule type" value="Genomic_DNA"/>
</dbReference>
<feature type="compositionally biased region" description="Polar residues" evidence="3">
    <location>
        <begin position="22"/>
        <end position="31"/>
    </location>
</feature>
<reference evidence="4 5" key="1">
    <citation type="submission" date="2021-04" db="EMBL/GenBank/DDBJ databases">
        <authorList>
            <person name="Bliznina A."/>
        </authorList>
    </citation>
    <scope>NUCLEOTIDE SEQUENCE [LARGE SCALE GENOMIC DNA]</scope>
</reference>
<dbReference type="InterPro" id="IPR005024">
    <property type="entry name" value="Snf7_fam"/>
</dbReference>
<dbReference type="Pfam" id="PF03357">
    <property type="entry name" value="Snf7"/>
    <property type="match status" value="1"/>
</dbReference>